<protein>
    <submittedName>
        <fullName evidence="3">Nitrosoguanidine resistance protein SNG1</fullName>
    </submittedName>
</protein>
<reference evidence="3 4" key="1">
    <citation type="submission" date="2018-02" db="EMBL/GenBank/DDBJ databases">
        <title>The genomes of Aspergillus section Nigri reveals drivers in fungal speciation.</title>
        <authorList>
            <consortium name="DOE Joint Genome Institute"/>
            <person name="Vesth T.C."/>
            <person name="Nybo J."/>
            <person name="Theobald S."/>
            <person name="Brandl J."/>
            <person name="Frisvad J.C."/>
            <person name="Nielsen K.F."/>
            <person name="Lyhne E.K."/>
            <person name="Kogle M.E."/>
            <person name="Kuo A."/>
            <person name="Riley R."/>
            <person name="Clum A."/>
            <person name="Nolan M."/>
            <person name="Lipzen A."/>
            <person name="Salamov A."/>
            <person name="Henrissat B."/>
            <person name="Wiebenga A."/>
            <person name="De vries R.P."/>
            <person name="Grigoriev I.V."/>
            <person name="Mortensen U.H."/>
            <person name="Andersen M.R."/>
            <person name="Baker S.E."/>
        </authorList>
    </citation>
    <scope>NUCLEOTIDE SEQUENCE [LARGE SCALE GENOMIC DNA]</scope>
    <source>
        <strain evidence="3 4">CBS 112811</strain>
    </source>
</reference>
<feature type="transmembrane region" description="Helical" evidence="1">
    <location>
        <begin position="245"/>
        <end position="267"/>
    </location>
</feature>
<dbReference type="GO" id="GO:0016020">
    <property type="term" value="C:membrane"/>
    <property type="evidence" value="ECO:0007669"/>
    <property type="project" value="TreeGrafter"/>
</dbReference>
<feature type="transmembrane region" description="Helical" evidence="1">
    <location>
        <begin position="12"/>
        <end position="31"/>
    </location>
</feature>
<feature type="domain" description="DUF3533" evidence="2">
    <location>
        <begin position="15"/>
        <end position="376"/>
    </location>
</feature>
<feature type="transmembrane region" description="Helical" evidence="1">
    <location>
        <begin position="204"/>
        <end position="225"/>
    </location>
</feature>
<evidence type="ECO:0000313" key="3">
    <source>
        <dbReference type="EMBL" id="RAH61175.1"/>
    </source>
</evidence>
<dbReference type="InterPro" id="IPR022703">
    <property type="entry name" value="DUF3533"/>
</dbReference>
<sequence>MQFPKHMLGPLAGAFVSLQVLFLANMCYLYGTAIQDGTRFSAMKVLYVDFDQGIIGKSVLKAYELVRSPAFPTIEQHSTAEYHTEDSLKRAVCKEGYWGAIYAKTNASLRLSTAITSPAAAENYNNVDALGYVWNGAKYAGYAQTVHASLTELVQVTGNVYSQVNETSIFATANVFNPSIASTLLQPIASTETDLLPTNQGTRFYYNTVSMVMPIIQQFFFFFIMASNEISMNFNLFAVSLTQLASFRALVAFVYMFISALAMSGYIRVFREGWDVHSSQFGLTWMTIWLAMQVQYLLLEFVTTFVLMQFIPFAILTWVILNVSSTLSSFELSPGFYRWGYALPGRELYDTPLQVWTRGCNPYLGRSLPILWSWRIAGVVVFAVALRYRHQTAMKAGIQIIEDEKSEGSRA</sequence>
<dbReference type="InterPro" id="IPR053001">
    <property type="entry name" value="MNNG_permease-like"/>
</dbReference>
<feature type="transmembrane region" description="Helical" evidence="1">
    <location>
        <begin position="296"/>
        <end position="321"/>
    </location>
</feature>
<evidence type="ECO:0000259" key="2">
    <source>
        <dbReference type="Pfam" id="PF12051"/>
    </source>
</evidence>
<dbReference type="PANTHER" id="PTHR34814">
    <property type="entry name" value="NITROSOGUANIDINE RESISTANCE PROTEIN SNG1"/>
    <property type="match status" value="1"/>
</dbReference>
<dbReference type="Proteomes" id="UP000249526">
    <property type="component" value="Unassembled WGS sequence"/>
</dbReference>
<keyword evidence="4" id="KW-1185">Reference proteome</keyword>
<keyword evidence="1" id="KW-0812">Transmembrane</keyword>
<dbReference type="PANTHER" id="PTHR34814:SF2">
    <property type="entry name" value="DUF3533 DOMAIN-CONTAINING PROTEIN"/>
    <property type="match status" value="1"/>
</dbReference>
<keyword evidence="1" id="KW-0472">Membrane</keyword>
<accession>A0A8G1VQS8</accession>
<evidence type="ECO:0000313" key="4">
    <source>
        <dbReference type="Proteomes" id="UP000249526"/>
    </source>
</evidence>
<evidence type="ECO:0000256" key="1">
    <source>
        <dbReference type="SAM" id="Phobius"/>
    </source>
</evidence>
<dbReference type="AlphaFoldDB" id="A0A8G1VQS8"/>
<name>A0A8G1VQS8_9EURO</name>
<organism evidence="3 4">
    <name type="scientific">Aspergillus piperis CBS 112811</name>
    <dbReference type="NCBI Taxonomy" id="1448313"/>
    <lineage>
        <taxon>Eukaryota</taxon>
        <taxon>Fungi</taxon>
        <taxon>Dikarya</taxon>
        <taxon>Ascomycota</taxon>
        <taxon>Pezizomycotina</taxon>
        <taxon>Eurotiomycetes</taxon>
        <taxon>Eurotiomycetidae</taxon>
        <taxon>Eurotiales</taxon>
        <taxon>Aspergillaceae</taxon>
        <taxon>Aspergillus</taxon>
        <taxon>Aspergillus subgen. Circumdati</taxon>
    </lineage>
</organism>
<feature type="transmembrane region" description="Helical" evidence="1">
    <location>
        <begin position="371"/>
        <end position="388"/>
    </location>
</feature>
<keyword evidence="1" id="KW-1133">Transmembrane helix</keyword>
<dbReference type="Pfam" id="PF12051">
    <property type="entry name" value="DUF3533"/>
    <property type="match status" value="1"/>
</dbReference>
<dbReference type="RefSeq" id="XP_025519097.1">
    <property type="nucleotide sequence ID" value="XM_025663275.1"/>
</dbReference>
<dbReference type="GeneID" id="37166677"/>
<gene>
    <name evidence="3" type="ORF">BO85DRAFT_484918</name>
</gene>
<dbReference type="EMBL" id="KZ825056">
    <property type="protein sequence ID" value="RAH61175.1"/>
    <property type="molecule type" value="Genomic_DNA"/>
</dbReference>
<proteinExistence type="predicted"/>